<dbReference type="GO" id="GO:0003677">
    <property type="term" value="F:DNA binding"/>
    <property type="evidence" value="ECO:0007669"/>
    <property type="project" value="UniProtKB-KW"/>
</dbReference>
<dbReference type="PANTHER" id="PTHR13710:SF105">
    <property type="entry name" value="ATP-DEPENDENT DNA HELICASE Q1"/>
    <property type="match status" value="1"/>
</dbReference>
<keyword evidence="5" id="KW-0413">Isomerase</keyword>
<dbReference type="InterPro" id="IPR001650">
    <property type="entry name" value="Helicase_C-like"/>
</dbReference>
<dbReference type="GO" id="GO:0005524">
    <property type="term" value="F:ATP binding"/>
    <property type="evidence" value="ECO:0007669"/>
    <property type="project" value="UniProtKB-KW"/>
</dbReference>
<comment type="catalytic activity">
    <reaction evidence="6">
        <text>Couples ATP hydrolysis with the unwinding of duplex DNA by translocating in the 3'-5' direction.</text>
        <dbReference type="EC" id="5.6.2.4"/>
    </reaction>
</comment>
<reference evidence="9" key="1">
    <citation type="submission" date="2023-03" db="EMBL/GenBank/DDBJ databases">
        <title>Massive genome expansion in bonnet fungi (Mycena s.s.) driven by repeated elements and novel gene families across ecological guilds.</title>
        <authorList>
            <consortium name="Lawrence Berkeley National Laboratory"/>
            <person name="Harder C.B."/>
            <person name="Miyauchi S."/>
            <person name="Viragh M."/>
            <person name="Kuo A."/>
            <person name="Thoen E."/>
            <person name="Andreopoulos B."/>
            <person name="Lu D."/>
            <person name="Skrede I."/>
            <person name="Drula E."/>
            <person name="Henrissat B."/>
            <person name="Morin E."/>
            <person name="Kohler A."/>
            <person name="Barry K."/>
            <person name="LaButti K."/>
            <person name="Morin E."/>
            <person name="Salamov A."/>
            <person name="Lipzen A."/>
            <person name="Mereny Z."/>
            <person name="Hegedus B."/>
            <person name="Baldrian P."/>
            <person name="Stursova M."/>
            <person name="Weitz H."/>
            <person name="Taylor A."/>
            <person name="Grigoriev I.V."/>
            <person name="Nagy L.G."/>
            <person name="Martin F."/>
            <person name="Kauserud H."/>
        </authorList>
    </citation>
    <scope>NUCLEOTIDE SEQUENCE</scope>
    <source>
        <strain evidence="9">CBHHK067</strain>
    </source>
</reference>
<evidence type="ECO:0000256" key="6">
    <source>
        <dbReference type="ARBA" id="ARBA00034617"/>
    </source>
</evidence>
<dbReference type="EC" id="5.6.2.4" evidence="7"/>
<evidence type="ECO:0000256" key="7">
    <source>
        <dbReference type="ARBA" id="ARBA00034808"/>
    </source>
</evidence>
<sequence>MDMHAMSPHHSIHPQLPPFYLHKSLYFVRKLEHLDVPRLSMLLFVIRKLDEEDAIRYAIILILPTRLPPRPFILSLSQKGKIVPHQGQLEASLASTSGRDSAVIARTGYGKTLCIAIPLLLEPGTITLTVSLLKRLQMMQVRDFMQKYNIPTITINKDTPQSPELWAKMAKGEIPHLIVQPEQFRMNHGHLPRLARLLNDRGFSSKITCVAIDEAHNIYTAGTVIDGRPAFRPAWGALGELRVKLPKTTTLQALSATMPGYIYRTIHQNLGFRSDSLIISASINRPNIIYATHVLVDGRRNLHNLHCIIPDPFHPPMCLPKIVIFHGEKIETSNVSQYLNARLPEPFQKLGICRHYHSDMSPEYLEATYSSFASSDGLVLILSATSGAGEGLNVPEVNGVINFGLPKKVAEDKDDPDRPLLSTGLGKKNPIKQERVGTAAVRLATCPGCKRAVYAKFMEDESDDALDFTCLWCCDGHPGNRFSLAKLFLGPIHTANIRLVTKRKRNKYRPVKDRQALV</sequence>
<dbReference type="GO" id="GO:0005694">
    <property type="term" value="C:chromosome"/>
    <property type="evidence" value="ECO:0007669"/>
    <property type="project" value="TreeGrafter"/>
</dbReference>
<gene>
    <name evidence="9" type="ORF">B0H17DRAFT_1203633</name>
</gene>
<dbReference type="Gene3D" id="3.40.50.300">
    <property type="entry name" value="P-loop containing nucleotide triphosphate hydrolases"/>
    <property type="match status" value="2"/>
</dbReference>
<organism evidence="9 10">
    <name type="scientific">Mycena rosella</name>
    <name type="common">Pink bonnet</name>
    <name type="synonym">Agaricus rosellus</name>
    <dbReference type="NCBI Taxonomy" id="1033263"/>
    <lineage>
        <taxon>Eukaryota</taxon>
        <taxon>Fungi</taxon>
        <taxon>Dikarya</taxon>
        <taxon>Basidiomycota</taxon>
        <taxon>Agaricomycotina</taxon>
        <taxon>Agaricomycetes</taxon>
        <taxon>Agaricomycetidae</taxon>
        <taxon>Agaricales</taxon>
        <taxon>Marasmiineae</taxon>
        <taxon>Mycenaceae</taxon>
        <taxon>Mycena</taxon>
    </lineage>
</organism>
<dbReference type="InterPro" id="IPR014001">
    <property type="entry name" value="Helicase_ATP-bd"/>
</dbReference>
<dbReference type="GO" id="GO:0043138">
    <property type="term" value="F:3'-5' DNA helicase activity"/>
    <property type="evidence" value="ECO:0007669"/>
    <property type="project" value="UniProtKB-EC"/>
</dbReference>
<dbReference type="GO" id="GO:0005737">
    <property type="term" value="C:cytoplasm"/>
    <property type="evidence" value="ECO:0007669"/>
    <property type="project" value="TreeGrafter"/>
</dbReference>
<dbReference type="EMBL" id="JARKIE010000088">
    <property type="protein sequence ID" value="KAJ7687390.1"/>
    <property type="molecule type" value="Genomic_DNA"/>
</dbReference>
<dbReference type="AlphaFoldDB" id="A0AAD7DBK5"/>
<accession>A0AAD7DBK5</accession>
<evidence type="ECO:0000256" key="4">
    <source>
        <dbReference type="ARBA" id="ARBA00023125"/>
    </source>
</evidence>
<evidence type="ECO:0000259" key="8">
    <source>
        <dbReference type="PROSITE" id="PS51192"/>
    </source>
</evidence>
<evidence type="ECO:0000256" key="1">
    <source>
        <dbReference type="ARBA" id="ARBA00005446"/>
    </source>
</evidence>
<dbReference type="PANTHER" id="PTHR13710">
    <property type="entry name" value="DNA HELICASE RECQ FAMILY MEMBER"/>
    <property type="match status" value="1"/>
</dbReference>
<comment type="caution">
    <text evidence="9">The sequence shown here is derived from an EMBL/GenBank/DDBJ whole genome shotgun (WGS) entry which is preliminary data.</text>
</comment>
<dbReference type="InterPro" id="IPR027417">
    <property type="entry name" value="P-loop_NTPase"/>
</dbReference>
<dbReference type="SMART" id="SM00487">
    <property type="entry name" value="DEXDc"/>
    <property type="match status" value="1"/>
</dbReference>
<keyword evidence="3" id="KW-0067">ATP-binding</keyword>
<dbReference type="GO" id="GO:0009378">
    <property type="term" value="F:four-way junction helicase activity"/>
    <property type="evidence" value="ECO:0007669"/>
    <property type="project" value="TreeGrafter"/>
</dbReference>
<name>A0AAD7DBK5_MYCRO</name>
<dbReference type="SUPFAM" id="SSF52540">
    <property type="entry name" value="P-loop containing nucleoside triphosphate hydrolases"/>
    <property type="match status" value="1"/>
</dbReference>
<evidence type="ECO:0000256" key="5">
    <source>
        <dbReference type="ARBA" id="ARBA00023235"/>
    </source>
</evidence>
<keyword evidence="4" id="KW-0238">DNA-binding</keyword>
<protein>
    <recommendedName>
        <fullName evidence="7">DNA 3'-5' helicase</fullName>
        <ecNumber evidence="7">5.6.2.4</ecNumber>
    </recommendedName>
</protein>
<dbReference type="Pfam" id="PF00271">
    <property type="entry name" value="Helicase_C"/>
    <property type="match status" value="1"/>
</dbReference>
<keyword evidence="2" id="KW-0547">Nucleotide-binding</keyword>
<dbReference type="PROSITE" id="PS51192">
    <property type="entry name" value="HELICASE_ATP_BIND_1"/>
    <property type="match status" value="1"/>
</dbReference>
<evidence type="ECO:0000313" key="10">
    <source>
        <dbReference type="Proteomes" id="UP001221757"/>
    </source>
</evidence>
<dbReference type="Pfam" id="PF00270">
    <property type="entry name" value="DEAD"/>
    <property type="match status" value="1"/>
</dbReference>
<keyword evidence="10" id="KW-1185">Reference proteome</keyword>
<feature type="domain" description="Helicase ATP-binding" evidence="8">
    <location>
        <begin position="92"/>
        <end position="276"/>
    </location>
</feature>
<proteinExistence type="inferred from homology"/>
<evidence type="ECO:0000313" key="9">
    <source>
        <dbReference type="EMBL" id="KAJ7687390.1"/>
    </source>
</evidence>
<dbReference type="GO" id="GO:0000724">
    <property type="term" value="P:double-strand break repair via homologous recombination"/>
    <property type="evidence" value="ECO:0007669"/>
    <property type="project" value="TreeGrafter"/>
</dbReference>
<dbReference type="Proteomes" id="UP001221757">
    <property type="component" value="Unassembled WGS sequence"/>
</dbReference>
<dbReference type="GO" id="GO:0016787">
    <property type="term" value="F:hydrolase activity"/>
    <property type="evidence" value="ECO:0007669"/>
    <property type="project" value="UniProtKB-KW"/>
</dbReference>
<dbReference type="InterPro" id="IPR011545">
    <property type="entry name" value="DEAD/DEAH_box_helicase_dom"/>
</dbReference>
<keyword evidence="9" id="KW-0378">Hydrolase</keyword>
<evidence type="ECO:0000256" key="3">
    <source>
        <dbReference type="ARBA" id="ARBA00022840"/>
    </source>
</evidence>
<evidence type="ECO:0000256" key="2">
    <source>
        <dbReference type="ARBA" id="ARBA00022741"/>
    </source>
</evidence>
<comment type="similarity">
    <text evidence="1">Belongs to the helicase family. RecQ subfamily.</text>
</comment>